<dbReference type="GO" id="GO:0004829">
    <property type="term" value="F:threonine-tRNA ligase activity"/>
    <property type="evidence" value="ECO:0007669"/>
    <property type="project" value="UniProtKB-EC"/>
</dbReference>
<evidence type="ECO:0000256" key="10">
    <source>
        <dbReference type="ARBA" id="ARBA00049515"/>
    </source>
</evidence>
<dbReference type="InterPro" id="IPR045864">
    <property type="entry name" value="aa-tRNA-synth_II/BPL/LPL"/>
</dbReference>
<dbReference type="EMBL" id="AUZZ01010719">
    <property type="protein sequence ID" value="EQD28807.1"/>
    <property type="molecule type" value="Genomic_DNA"/>
</dbReference>
<dbReference type="GO" id="GO:0006435">
    <property type="term" value="P:threonyl-tRNA aminoacylation"/>
    <property type="evidence" value="ECO:0007669"/>
    <property type="project" value="InterPro"/>
</dbReference>
<dbReference type="InterPro" id="IPR002320">
    <property type="entry name" value="Thr-tRNA-ligase_IIa"/>
</dbReference>
<dbReference type="FunFam" id="3.30.930.10:FF:000002">
    <property type="entry name" value="Threonine--tRNA ligase"/>
    <property type="match status" value="1"/>
</dbReference>
<dbReference type="GO" id="GO:0005737">
    <property type="term" value="C:cytoplasm"/>
    <property type="evidence" value="ECO:0007669"/>
    <property type="project" value="InterPro"/>
</dbReference>
<evidence type="ECO:0000256" key="1">
    <source>
        <dbReference type="ARBA" id="ARBA00008226"/>
    </source>
</evidence>
<protein>
    <recommendedName>
        <fullName evidence="2">threonine--tRNA ligase</fullName>
        <ecNumber evidence="2">6.1.1.3</ecNumber>
    </recommendedName>
</protein>
<dbReference type="InterPro" id="IPR006195">
    <property type="entry name" value="aa-tRNA-synth_II"/>
</dbReference>
<dbReference type="AlphaFoldDB" id="T0YAG1"/>
<dbReference type="GO" id="GO:0046872">
    <property type="term" value="F:metal ion binding"/>
    <property type="evidence" value="ECO:0007669"/>
    <property type="project" value="UniProtKB-KW"/>
</dbReference>
<dbReference type="Gene3D" id="3.30.930.10">
    <property type="entry name" value="Bira Bifunctional Protein, Domain 2"/>
    <property type="match status" value="2"/>
</dbReference>
<keyword evidence="4" id="KW-0479">Metal-binding</keyword>
<name>T0YAG1_9ZZZZ</name>
<organism evidence="12">
    <name type="scientific">mine drainage metagenome</name>
    <dbReference type="NCBI Taxonomy" id="410659"/>
    <lineage>
        <taxon>unclassified sequences</taxon>
        <taxon>metagenomes</taxon>
        <taxon>ecological metagenomes</taxon>
    </lineage>
</organism>
<comment type="similarity">
    <text evidence="1">Belongs to the class-II aminoacyl-tRNA synthetase family.</text>
</comment>
<accession>T0YAG1</accession>
<comment type="caution">
    <text evidence="12">The sequence shown here is derived from an EMBL/GenBank/DDBJ whole genome shotgun (WGS) entry which is preliminary data.</text>
</comment>
<dbReference type="PROSITE" id="PS50862">
    <property type="entry name" value="AA_TRNA_LIGASE_II"/>
    <property type="match status" value="1"/>
</dbReference>
<comment type="catalytic activity">
    <reaction evidence="10">
        <text>tRNA(Thr) + L-threonine + ATP = L-threonyl-tRNA(Thr) + AMP + diphosphate + H(+)</text>
        <dbReference type="Rhea" id="RHEA:24624"/>
        <dbReference type="Rhea" id="RHEA-COMP:9670"/>
        <dbReference type="Rhea" id="RHEA-COMP:9704"/>
        <dbReference type="ChEBI" id="CHEBI:15378"/>
        <dbReference type="ChEBI" id="CHEBI:30616"/>
        <dbReference type="ChEBI" id="CHEBI:33019"/>
        <dbReference type="ChEBI" id="CHEBI:57926"/>
        <dbReference type="ChEBI" id="CHEBI:78442"/>
        <dbReference type="ChEBI" id="CHEBI:78534"/>
        <dbReference type="ChEBI" id="CHEBI:456215"/>
        <dbReference type="EC" id="6.1.1.3"/>
    </reaction>
</comment>
<sequence>RDHRKVGQEMDLFVFNSERAPGFPLYTPNGTVIKNELVAFMRELNERNGWEEVSTPHIFTDTMWRQSGHYAKYKDNMYTFEFKDGTGYAVKPMNCPGHITIFEREPHSYRDLPVKYSEPGQVYRYEKSGEVGGLTRPRTFMIDDGHGFMRPDQLVEEIKSLIAMTRETFMLLGESKLDFELSVMDEEHLENYLISYVCGKCVTVFHARKVSSEGELQCPECGSLDIKPDLSKWREATDSLRTALKESGIVYEELKGEAAFYGPKIDVHVA</sequence>
<evidence type="ECO:0000256" key="8">
    <source>
        <dbReference type="ARBA" id="ARBA00022917"/>
    </source>
</evidence>
<keyword evidence="3" id="KW-0436">Ligase</keyword>
<feature type="non-terminal residue" evidence="12">
    <location>
        <position position="270"/>
    </location>
</feature>
<proteinExistence type="inferred from homology"/>
<evidence type="ECO:0000256" key="9">
    <source>
        <dbReference type="ARBA" id="ARBA00023146"/>
    </source>
</evidence>
<dbReference type="PRINTS" id="PR01047">
    <property type="entry name" value="TRNASYNTHTHR"/>
</dbReference>
<evidence type="ECO:0000256" key="2">
    <source>
        <dbReference type="ARBA" id="ARBA00013163"/>
    </source>
</evidence>
<evidence type="ECO:0000256" key="5">
    <source>
        <dbReference type="ARBA" id="ARBA00022741"/>
    </source>
</evidence>
<evidence type="ECO:0000259" key="11">
    <source>
        <dbReference type="PROSITE" id="PS50862"/>
    </source>
</evidence>
<feature type="domain" description="Aminoacyl-transfer RNA synthetases class-II family profile" evidence="11">
    <location>
        <begin position="2"/>
        <end position="270"/>
    </location>
</feature>
<dbReference type="PANTHER" id="PTHR11451">
    <property type="entry name" value="THREONINE-TRNA LIGASE"/>
    <property type="match status" value="1"/>
</dbReference>
<evidence type="ECO:0000256" key="7">
    <source>
        <dbReference type="ARBA" id="ARBA00022840"/>
    </source>
</evidence>
<dbReference type="EC" id="6.1.1.3" evidence="2"/>
<dbReference type="InterPro" id="IPR002314">
    <property type="entry name" value="aa-tRNA-synt_IIb"/>
</dbReference>
<dbReference type="PANTHER" id="PTHR11451:SF44">
    <property type="entry name" value="THREONINE--TRNA LIGASE, CHLOROPLASTIC_MITOCHONDRIAL 2"/>
    <property type="match status" value="1"/>
</dbReference>
<feature type="non-terminal residue" evidence="12">
    <location>
        <position position="1"/>
    </location>
</feature>
<evidence type="ECO:0000256" key="4">
    <source>
        <dbReference type="ARBA" id="ARBA00022723"/>
    </source>
</evidence>
<keyword evidence="6" id="KW-0862">Zinc</keyword>
<reference evidence="12" key="1">
    <citation type="submission" date="2013-08" db="EMBL/GenBank/DDBJ databases">
        <authorList>
            <person name="Mendez C."/>
            <person name="Richter M."/>
            <person name="Ferrer M."/>
            <person name="Sanchez J."/>
        </authorList>
    </citation>
    <scope>NUCLEOTIDE SEQUENCE</scope>
</reference>
<dbReference type="GO" id="GO:0005524">
    <property type="term" value="F:ATP binding"/>
    <property type="evidence" value="ECO:0007669"/>
    <property type="project" value="UniProtKB-KW"/>
</dbReference>
<dbReference type="SUPFAM" id="SSF55681">
    <property type="entry name" value="Class II aaRS and biotin synthetases"/>
    <property type="match status" value="1"/>
</dbReference>
<gene>
    <name evidence="12" type="ORF">B2A_14749</name>
</gene>
<keyword evidence="7" id="KW-0067">ATP-binding</keyword>
<evidence type="ECO:0000256" key="6">
    <source>
        <dbReference type="ARBA" id="ARBA00022833"/>
    </source>
</evidence>
<keyword evidence="9 12" id="KW-0030">Aminoacyl-tRNA synthetase</keyword>
<evidence type="ECO:0000313" key="12">
    <source>
        <dbReference type="EMBL" id="EQD28807.1"/>
    </source>
</evidence>
<reference evidence="12" key="2">
    <citation type="journal article" date="2014" name="ISME J.">
        <title>Microbial stratification in low pH oxic and suboxic macroscopic growths along an acid mine drainage.</title>
        <authorList>
            <person name="Mendez-Garcia C."/>
            <person name="Mesa V."/>
            <person name="Sprenger R.R."/>
            <person name="Richter M."/>
            <person name="Diez M.S."/>
            <person name="Solano J."/>
            <person name="Bargiela R."/>
            <person name="Golyshina O.V."/>
            <person name="Manteca A."/>
            <person name="Ramos J.L."/>
            <person name="Gallego J.R."/>
            <person name="Llorente I."/>
            <person name="Martins Dos Santos V.A."/>
            <person name="Jensen O.N."/>
            <person name="Pelaez A.I."/>
            <person name="Sanchez J."/>
            <person name="Ferrer M."/>
        </authorList>
    </citation>
    <scope>NUCLEOTIDE SEQUENCE</scope>
</reference>
<evidence type="ECO:0000256" key="3">
    <source>
        <dbReference type="ARBA" id="ARBA00022598"/>
    </source>
</evidence>
<dbReference type="Pfam" id="PF00587">
    <property type="entry name" value="tRNA-synt_2b"/>
    <property type="match status" value="1"/>
</dbReference>
<keyword evidence="5" id="KW-0547">Nucleotide-binding</keyword>
<keyword evidence="8" id="KW-0648">Protein biosynthesis</keyword>